<dbReference type="Pfam" id="PF13411">
    <property type="entry name" value="MerR_1"/>
    <property type="match status" value="1"/>
</dbReference>
<dbReference type="EMBL" id="BJNG01000036">
    <property type="protein sequence ID" value="GEC21741.1"/>
    <property type="molecule type" value="Genomic_DNA"/>
</dbReference>
<accession>A0A4Y3WTW2</accession>
<sequence length="260" mass="28677">MAWSTREIAELAGTSLRAVRHYHEVGLLPEPARRSNGYKQYGVAHLVRLLRIKRLVDLGFSLTRIAELGEDDHPPTDALRALDAELGVTIERLARARVELGLILRHHAPADLPAELVPVAGAAGLSDADRSLVLVMSRLLGPRTLDAYAEMLRSVPPDPTDGEFDALPADAGEGTRQDLARRMAPHIRRVRAEHPQMVDLHADSPRGARTATRIAGAAMWELYNPAQVDVVRRVQEILQAETETDVPPRERPPTKGRDAR</sequence>
<dbReference type="InterPro" id="IPR000551">
    <property type="entry name" value="MerR-type_HTH_dom"/>
</dbReference>
<reference evidence="4 5" key="1">
    <citation type="submission" date="2019-06" db="EMBL/GenBank/DDBJ databases">
        <title>Whole genome shotgun sequence of Pseudonocardia hydrocarbonoxydans NBRC 14498.</title>
        <authorList>
            <person name="Hosoyama A."/>
            <person name="Uohara A."/>
            <person name="Ohji S."/>
            <person name="Ichikawa N."/>
        </authorList>
    </citation>
    <scope>NUCLEOTIDE SEQUENCE [LARGE SCALE GENOMIC DNA]</scope>
    <source>
        <strain evidence="4 5">NBRC 14498</strain>
    </source>
</reference>
<dbReference type="PANTHER" id="PTHR30204">
    <property type="entry name" value="REDOX-CYCLING DRUG-SENSING TRANSCRIPTIONAL ACTIVATOR SOXR"/>
    <property type="match status" value="1"/>
</dbReference>
<dbReference type="PROSITE" id="PS50937">
    <property type="entry name" value="HTH_MERR_2"/>
    <property type="match status" value="1"/>
</dbReference>
<dbReference type="AlphaFoldDB" id="A0A4Y3WTW2"/>
<dbReference type="InterPro" id="IPR047057">
    <property type="entry name" value="MerR_fam"/>
</dbReference>
<comment type="caution">
    <text evidence="4">The sequence shown here is derived from an EMBL/GenBank/DDBJ whole genome shotgun (WGS) entry which is preliminary data.</text>
</comment>
<dbReference type="SUPFAM" id="SSF46955">
    <property type="entry name" value="Putative DNA-binding domain"/>
    <property type="match status" value="1"/>
</dbReference>
<dbReference type="OrthoDB" id="4569196at2"/>
<dbReference type="PANTHER" id="PTHR30204:SF93">
    <property type="entry name" value="HTH MERR-TYPE DOMAIN-CONTAINING PROTEIN"/>
    <property type="match status" value="1"/>
</dbReference>
<evidence type="ECO:0000313" key="4">
    <source>
        <dbReference type="EMBL" id="GEC21741.1"/>
    </source>
</evidence>
<dbReference type="GO" id="GO:0003677">
    <property type="term" value="F:DNA binding"/>
    <property type="evidence" value="ECO:0007669"/>
    <property type="project" value="UniProtKB-KW"/>
</dbReference>
<organism evidence="4 5">
    <name type="scientific">Pseudonocardia hydrocarbonoxydans</name>
    <dbReference type="NCBI Taxonomy" id="76726"/>
    <lineage>
        <taxon>Bacteria</taxon>
        <taxon>Bacillati</taxon>
        <taxon>Actinomycetota</taxon>
        <taxon>Actinomycetes</taxon>
        <taxon>Pseudonocardiales</taxon>
        <taxon>Pseudonocardiaceae</taxon>
        <taxon>Pseudonocardia</taxon>
    </lineage>
</organism>
<evidence type="ECO:0000256" key="1">
    <source>
        <dbReference type="ARBA" id="ARBA00023125"/>
    </source>
</evidence>
<dbReference type="InterPro" id="IPR009061">
    <property type="entry name" value="DNA-bd_dom_put_sf"/>
</dbReference>
<feature type="region of interest" description="Disordered" evidence="2">
    <location>
        <begin position="239"/>
        <end position="260"/>
    </location>
</feature>
<dbReference type="RefSeq" id="WP_141280597.1">
    <property type="nucleotide sequence ID" value="NZ_BAAARZ010000039.1"/>
</dbReference>
<evidence type="ECO:0000256" key="2">
    <source>
        <dbReference type="SAM" id="MobiDB-lite"/>
    </source>
</evidence>
<proteinExistence type="predicted"/>
<dbReference type="GO" id="GO:0003700">
    <property type="term" value="F:DNA-binding transcription factor activity"/>
    <property type="evidence" value="ECO:0007669"/>
    <property type="project" value="InterPro"/>
</dbReference>
<evidence type="ECO:0000313" key="5">
    <source>
        <dbReference type="Proteomes" id="UP000320338"/>
    </source>
</evidence>
<dbReference type="Gene3D" id="1.10.1660.10">
    <property type="match status" value="1"/>
</dbReference>
<feature type="compositionally biased region" description="Basic and acidic residues" evidence="2">
    <location>
        <begin position="246"/>
        <end position="260"/>
    </location>
</feature>
<keyword evidence="1" id="KW-0238">DNA-binding</keyword>
<dbReference type="Proteomes" id="UP000320338">
    <property type="component" value="Unassembled WGS sequence"/>
</dbReference>
<protein>
    <submittedName>
        <fullName evidence="4">Transcriptional regulator, MerR family protein</fullName>
    </submittedName>
</protein>
<dbReference type="CDD" id="cd00592">
    <property type="entry name" value="HTH_MerR-like"/>
    <property type="match status" value="1"/>
</dbReference>
<gene>
    <name evidence="4" type="ORF">PHY01_40240</name>
</gene>
<evidence type="ECO:0000259" key="3">
    <source>
        <dbReference type="PROSITE" id="PS50937"/>
    </source>
</evidence>
<keyword evidence="5" id="KW-1185">Reference proteome</keyword>
<dbReference type="SMART" id="SM00422">
    <property type="entry name" value="HTH_MERR"/>
    <property type="match status" value="1"/>
</dbReference>
<name>A0A4Y3WTW2_9PSEU</name>
<feature type="domain" description="HTH merR-type" evidence="3">
    <location>
        <begin position="2"/>
        <end position="71"/>
    </location>
</feature>